<feature type="compositionally biased region" description="Polar residues" evidence="2">
    <location>
        <begin position="54"/>
        <end position="64"/>
    </location>
</feature>
<protein>
    <submittedName>
        <fullName evidence="3">Uncharacterized protein</fullName>
    </submittedName>
</protein>
<dbReference type="AlphaFoldDB" id="A0A9P4Y410"/>
<keyword evidence="1" id="KW-0175">Coiled coil</keyword>
<dbReference type="EMBL" id="MU032347">
    <property type="protein sequence ID" value="KAF3765957.1"/>
    <property type="molecule type" value="Genomic_DNA"/>
</dbReference>
<proteinExistence type="predicted"/>
<feature type="compositionally biased region" description="Basic and acidic residues" evidence="2">
    <location>
        <begin position="26"/>
        <end position="53"/>
    </location>
</feature>
<keyword evidence="4" id="KW-1185">Reference proteome</keyword>
<sequence>MNRQPTSQSSRRSAPRRNSSGFYRPGRRDRDQNADQRHSTNPDHDHDRDHDPPNQHQNTSVSEQNRPRQDSPQKQWREQAQSSADFQGNETDQDKAELATLHRQLCNTIADNVRWTNKKETEARGFQRREENFKKPGSSHFPALAESLRREQIQFRRQQDVFDEEIAKTEALLDKVSDNFCQRLAKAQLIDKSKARQYIEIAKEELANAEKSTIAPEAADRIQKLEEQFASVQETQDAQKHCLDELRQENERLRAREALYESQAGELATLKTQCAQLQRQFDSQAEAQLSALDALNRTKESFADEVSQLRDQFATFVQRVATQHTEATDSFQQYACSQDSKAAKHAASWEERMTKVERRVDEHGKQIASFDMKAHHEALQKSLAYPPWTALDDRLRQLSAVDEQGRRGVEEQFGKLTDMVIETMRNFISKASTEASDLKKRVQAVETQAAAPPRAPLVVGAASSHPNSPAAEPGAITQRIEATETAVSSLESASTTLRNDLEVLRKAYDTRLKANEQMILNLDGQWQNMSTVDMAHLIMQHFNKLSATINPAEMKRLCDRLANLETWRTDITQHREKVKNWARETEAKRETFGKRGSVNNDPLERTRKRQRVEDVSGAATGLAAQQASPA</sequence>
<dbReference type="RefSeq" id="XP_040776918.1">
    <property type="nucleotide sequence ID" value="XM_040920461.1"/>
</dbReference>
<comment type="caution">
    <text evidence="3">The sequence shown here is derived from an EMBL/GenBank/DDBJ whole genome shotgun (WGS) entry which is preliminary data.</text>
</comment>
<name>A0A9P4Y410_CRYP1</name>
<accession>A0A9P4Y410</accession>
<feature type="compositionally biased region" description="Low complexity" evidence="2">
    <location>
        <begin position="1"/>
        <end position="20"/>
    </location>
</feature>
<evidence type="ECO:0000313" key="3">
    <source>
        <dbReference type="EMBL" id="KAF3765957.1"/>
    </source>
</evidence>
<evidence type="ECO:0000313" key="4">
    <source>
        <dbReference type="Proteomes" id="UP000803844"/>
    </source>
</evidence>
<reference evidence="3" key="1">
    <citation type="journal article" date="2020" name="Phytopathology">
        <title>Genome sequence of the chestnut blight fungus Cryphonectria parasitica EP155: A fundamental resource for an archetypical invasive plant pathogen.</title>
        <authorList>
            <person name="Crouch J.A."/>
            <person name="Dawe A."/>
            <person name="Aerts A."/>
            <person name="Barry K."/>
            <person name="Churchill A.C.L."/>
            <person name="Grimwood J."/>
            <person name="Hillman B."/>
            <person name="Milgroom M.G."/>
            <person name="Pangilinan J."/>
            <person name="Smith M."/>
            <person name="Salamov A."/>
            <person name="Schmutz J."/>
            <person name="Yadav J."/>
            <person name="Grigoriev I.V."/>
            <person name="Nuss D."/>
        </authorList>
    </citation>
    <scope>NUCLEOTIDE SEQUENCE</scope>
    <source>
        <strain evidence="3">EP155</strain>
    </source>
</reference>
<feature type="compositionally biased region" description="Basic and acidic residues" evidence="2">
    <location>
        <begin position="65"/>
        <end position="77"/>
    </location>
</feature>
<feature type="region of interest" description="Disordered" evidence="2">
    <location>
        <begin position="589"/>
        <end position="630"/>
    </location>
</feature>
<feature type="coiled-coil region" evidence="1">
    <location>
        <begin position="192"/>
        <end position="312"/>
    </location>
</feature>
<dbReference type="Proteomes" id="UP000803844">
    <property type="component" value="Unassembled WGS sequence"/>
</dbReference>
<organism evidence="3 4">
    <name type="scientific">Cryphonectria parasitica (strain ATCC 38755 / EP155)</name>
    <dbReference type="NCBI Taxonomy" id="660469"/>
    <lineage>
        <taxon>Eukaryota</taxon>
        <taxon>Fungi</taxon>
        <taxon>Dikarya</taxon>
        <taxon>Ascomycota</taxon>
        <taxon>Pezizomycotina</taxon>
        <taxon>Sordariomycetes</taxon>
        <taxon>Sordariomycetidae</taxon>
        <taxon>Diaporthales</taxon>
        <taxon>Cryphonectriaceae</taxon>
        <taxon>Cryphonectria-Endothia species complex</taxon>
        <taxon>Cryphonectria</taxon>
    </lineage>
</organism>
<evidence type="ECO:0000256" key="1">
    <source>
        <dbReference type="SAM" id="Coils"/>
    </source>
</evidence>
<feature type="region of interest" description="Disordered" evidence="2">
    <location>
        <begin position="1"/>
        <end position="93"/>
    </location>
</feature>
<dbReference type="GeneID" id="63837590"/>
<dbReference type="OrthoDB" id="10254988at2759"/>
<evidence type="ECO:0000256" key="2">
    <source>
        <dbReference type="SAM" id="MobiDB-lite"/>
    </source>
</evidence>
<gene>
    <name evidence="3" type="ORF">M406DRAFT_329802</name>
</gene>
<feature type="compositionally biased region" description="Polar residues" evidence="2">
    <location>
        <begin position="78"/>
        <end position="90"/>
    </location>
</feature>